<comment type="caution">
    <text evidence="2">The sequence shown here is derived from an EMBL/GenBank/DDBJ whole genome shotgun (WGS) entry which is preliminary data.</text>
</comment>
<evidence type="ECO:0000313" key="3">
    <source>
        <dbReference type="Proteomes" id="UP000606922"/>
    </source>
</evidence>
<proteinExistence type="predicted"/>
<evidence type="ECO:0008006" key="4">
    <source>
        <dbReference type="Google" id="ProtNLM"/>
    </source>
</evidence>
<name>A0A916SB02_9MICO</name>
<dbReference type="EMBL" id="BMGB01000001">
    <property type="protein sequence ID" value="GGA91971.1"/>
    <property type="molecule type" value="Genomic_DNA"/>
</dbReference>
<reference evidence="2" key="2">
    <citation type="submission" date="2020-09" db="EMBL/GenBank/DDBJ databases">
        <authorList>
            <person name="Sun Q."/>
            <person name="Zhou Y."/>
        </authorList>
    </citation>
    <scope>NUCLEOTIDE SEQUENCE</scope>
    <source>
        <strain evidence="2">CGMCC 1.12813</strain>
    </source>
</reference>
<dbReference type="Proteomes" id="UP000606922">
    <property type="component" value="Unassembled WGS sequence"/>
</dbReference>
<feature type="transmembrane region" description="Helical" evidence="1">
    <location>
        <begin position="334"/>
        <end position="355"/>
    </location>
</feature>
<protein>
    <recommendedName>
        <fullName evidence="4">Integral membrane protein</fullName>
    </recommendedName>
</protein>
<feature type="transmembrane region" description="Helical" evidence="1">
    <location>
        <begin position="398"/>
        <end position="416"/>
    </location>
</feature>
<keyword evidence="1" id="KW-0812">Transmembrane</keyword>
<keyword evidence="3" id="KW-1185">Reference proteome</keyword>
<feature type="transmembrane region" description="Helical" evidence="1">
    <location>
        <begin position="422"/>
        <end position="440"/>
    </location>
</feature>
<evidence type="ECO:0000256" key="1">
    <source>
        <dbReference type="SAM" id="Phobius"/>
    </source>
</evidence>
<dbReference type="AlphaFoldDB" id="A0A916SB02"/>
<feature type="transmembrane region" description="Helical" evidence="1">
    <location>
        <begin position="250"/>
        <end position="277"/>
    </location>
</feature>
<dbReference type="RefSeq" id="WP_188508972.1">
    <property type="nucleotide sequence ID" value="NZ_BMGB01000001.1"/>
</dbReference>
<accession>A0A916SB02</accession>
<evidence type="ECO:0000313" key="2">
    <source>
        <dbReference type="EMBL" id="GGA91971.1"/>
    </source>
</evidence>
<feature type="transmembrane region" description="Helical" evidence="1">
    <location>
        <begin position="284"/>
        <end position="314"/>
    </location>
</feature>
<gene>
    <name evidence="2" type="ORF">GCM10010979_03320</name>
</gene>
<sequence length="461" mass="48211">MANLSNADLLRRVEELEAENRELRELELELVHPVSSVPADVEPVRKGRGWGWTLFAVVLITLGSLLAPVAVVASWARVALTDTDRFVSAYAPLADDPEIQAYITDTTIDVINDQIDIAQITDDVIEGITELGTGPAATQALELLKGPAASGVESLIRSGVTTFVASDAFADVWESALRLSHAQLVALMENDPDAAIAIGSSGEIGIQLGPIVDAVKTALVDQGIDLANQIPDVDRTIVVAQSDALPSAQLAYGLALAAGTWLPWIAILLLAAGVLVARRRSVALIWAAVGLAAAMLLTLVALAVGNLALVASISPSLVPSGVAGLLYETVAADMRATAIAVLVLAVAVAVVGWLAGSFDVPRRLRGFAREGAARTRSAAERRGITTGRTGEWIYLRRGVLRAAIAVVGAAIVLFVRPVTVGLTLWTLVLAALALAILELVQRPVATIPAHAEDDVPVTIAE</sequence>
<organism evidence="2 3">
    <name type="scientific">Conyzicola nivalis</name>
    <dbReference type="NCBI Taxonomy" id="1477021"/>
    <lineage>
        <taxon>Bacteria</taxon>
        <taxon>Bacillati</taxon>
        <taxon>Actinomycetota</taxon>
        <taxon>Actinomycetes</taxon>
        <taxon>Micrococcales</taxon>
        <taxon>Microbacteriaceae</taxon>
        <taxon>Conyzicola</taxon>
    </lineage>
</organism>
<keyword evidence="1" id="KW-0472">Membrane</keyword>
<feature type="transmembrane region" description="Helical" evidence="1">
    <location>
        <begin position="52"/>
        <end position="76"/>
    </location>
</feature>
<reference evidence="2" key="1">
    <citation type="journal article" date="2014" name="Int. J. Syst. Evol. Microbiol.">
        <title>Complete genome sequence of Corynebacterium casei LMG S-19264T (=DSM 44701T), isolated from a smear-ripened cheese.</title>
        <authorList>
            <consortium name="US DOE Joint Genome Institute (JGI-PGF)"/>
            <person name="Walter F."/>
            <person name="Albersmeier A."/>
            <person name="Kalinowski J."/>
            <person name="Ruckert C."/>
        </authorList>
    </citation>
    <scope>NUCLEOTIDE SEQUENCE</scope>
    <source>
        <strain evidence="2">CGMCC 1.12813</strain>
    </source>
</reference>
<keyword evidence="1" id="KW-1133">Transmembrane helix</keyword>